<gene>
    <name evidence="1" type="ORF">KME60_09640</name>
</gene>
<dbReference type="AlphaFoldDB" id="A0A951UUC3"/>
<comment type="caution">
    <text evidence="1">The sequence shown here is derived from an EMBL/GenBank/DDBJ whole genome shotgun (WGS) entry which is preliminary data.</text>
</comment>
<sequence>MLLICEHPATTKGQQSVLKISSVSTPQVQRHKTYLQVPSYHRSAECTILKPQKTGNTHENIGFEVMIFAENPVSAFGAFQSNTKFSCVTADFWLKIAKTLH</sequence>
<dbReference type="EMBL" id="JAHHGZ010000008">
    <property type="protein sequence ID" value="MBW4667680.1"/>
    <property type="molecule type" value="Genomic_DNA"/>
</dbReference>
<reference evidence="1" key="1">
    <citation type="submission" date="2021-05" db="EMBL/GenBank/DDBJ databases">
        <authorList>
            <person name="Pietrasiak N."/>
            <person name="Ward R."/>
            <person name="Stajich J.E."/>
            <person name="Kurbessoian T."/>
        </authorList>
    </citation>
    <scope>NUCLEOTIDE SEQUENCE</scope>
    <source>
        <strain evidence="1">GSE-NOS-MK-12-04C</strain>
    </source>
</reference>
<organism evidence="1 2">
    <name type="scientific">Cyanomargarita calcarea GSE-NOS-MK-12-04C</name>
    <dbReference type="NCBI Taxonomy" id="2839659"/>
    <lineage>
        <taxon>Bacteria</taxon>
        <taxon>Bacillati</taxon>
        <taxon>Cyanobacteriota</taxon>
        <taxon>Cyanophyceae</taxon>
        <taxon>Nostocales</taxon>
        <taxon>Cyanomargaritaceae</taxon>
        <taxon>Cyanomargarita</taxon>
    </lineage>
</organism>
<protein>
    <submittedName>
        <fullName evidence="1">Uncharacterized protein</fullName>
    </submittedName>
</protein>
<name>A0A951UUC3_9CYAN</name>
<dbReference type="Proteomes" id="UP000729701">
    <property type="component" value="Unassembled WGS sequence"/>
</dbReference>
<evidence type="ECO:0000313" key="2">
    <source>
        <dbReference type="Proteomes" id="UP000729701"/>
    </source>
</evidence>
<reference evidence="1" key="2">
    <citation type="journal article" date="2022" name="Microbiol. Resour. Announc.">
        <title>Metagenome Sequencing to Explore Phylogenomics of Terrestrial Cyanobacteria.</title>
        <authorList>
            <person name="Ward R.D."/>
            <person name="Stajich J.E."/>
            <person name="Johansen J.R."/>
            <person name="Huntemann M."/>
            <person name="Clum A."/>
            <person name="Foster B."/>
            <person name="Foster B."/>
            <person name="Roux S."/>
            <person name="Palaniappan K."/>
            <person name="Varghese N."/>
            <person name="Mukherjee S."/>
            <person name="Reddy T.B.K."/>
            <person name="Daum C."/>
            <person name="Copeland A."/>
            <person name="Chen I.A."/>
            <person name="Ivanova N.N."/>
            <person name="Kyrpides N.C."/>
            <person name="Shapiro N."/>
            <person name="Eloe-Fadrosh E.A."/>
            <person name="Pietrasiak N."/>
        </authorList>
    </citation>
    <scope>NUCLEOTIDE SEQUENCE</scope>
    <source>
        <strain evidence="1">GSE-NOS-MK-12-04C</strain>
    </source>
</reference>
<accession>A0A951UUC3</accession>
<evidence type="ECO:0000313" key="1">
    <source>
        <dbReference type="EMBL" id="MBW4667680.1"/>
    </source>
</evidence>
<proteinExistence type="predicted"/>